<evidence type="ECO:0000256" key="5">
    <source>
        <dbReference type="PROSITE-ProRule" id="PRU01251"/>
    </source>
</evidence>
<dbReference type="Pfam" id="PF00004">
    <property type="entry name" value="AAA"/>
    <property type="match status" value="1"/>
</dbReference>
<evidence type="ECO:0000256" key="2">
    <source>
        <dbReference type="ARBA" id="ARBA00022741"/>
    </source>
</evidence>
<comment type="similarity">
    <text evidence="6">Belongs to the ClpA/ClpB family.</text>
</comment>
<dbReference type="InterPro" id="IPR004176">
    <property type="entry name" value="Clp_R_N"/>
</dbReference>
<dbReference type="FunFam" id="3.40.50.300:FF:000025">
    <property type="entry name" value="ATP-dependent Clp protease subunit"/>
    <property type="match status" value="1"/>
</dbReference>
<dbReference type="InterPro" id="IPR003959">
    <property type="entry name" value="ATPase_AAA_core"/>
</dbReference>
<dbReference type="PROSITE" id="PS51903">
    <property type="entry name" value="CLP_R"/>
    <property type="match status" value="1"/>
</dbReference>
<dbReference type="Gene3D" id="1.10.8.60">
    <property type="match status" value="2"/>
</dbReference>
<name>A0A0W0GGU3_9CHLR</name>
<evidence type="ECO:0000313" key="10">
    <source>
        <dbReference type="Proteomes" id="UP000053947"/>
    </source>
</evidence>
<dbReference type="InterPro" id="IPR001270">
    <property type="entry name" value="ClpA/B"/>
</dbReference>
<dbReference type="InterPro" id="IPR041546">
    <property type="entry name" value="ClpA/ClpB_AAA_lid"/>
</dbReference>
<keyword evidence="2 6" id="KW-0547">Nucleotide-binding</keyword>
<feature type="region of interest" description="Disordered" evidence="7">
    <location>
        <begin position="823"/>
        <end position="842"/>
    </location>
</feature>
<dbReference type="InterPro" id="IPR027417">
    <property type="entry name" value="P-loop_NTPase"/>
</dbReference>
<dbReference type="FunFam" id="3.40.50.300:FF:000010">
    <property type="entry name" value="Chaperone clpB 1, putative"/>
    <property type="match status" value="1"/>
</dbReference>
<evidence type="ECO:0000256" key="7">
    <source>
        <dbReference type="SAM" id="MobiDB-lite"/>
    </source>
</evidence>
<dbReference type="Pfam" id="PF10431">
    <property type="entry name" value="ClpB_D2-small"/>
    <property type="match status" value="1"/>
</dbReference>
<reference evidence="9 10" key="1">
    <citation type="submission" date="2015-06" db="EMBL/GenBank/DDBJ databases">
        <title>Genome sequence of the organohalide-respiring Dehalogenimonas alkenigignens type strain (IP3-3T).</title>
        <authorList>
            <person name="Key T.A."/>
            <person name="Richmond D.P."/>
            <person name="Bowman K.S."/>
            <person name="Cho Y.-J."/>
            <person name="Chun J."/>
            <person name="da Costa M.S."/>
            <person name="Rainey F.A."/>
            <person name="Moe W.M."/>
        </authorList>
    </citation>
    <scope>NUCLEOTIDE SEQUENCE [LARGE SCALE GENOMIC DNA]</scope>
    <source>
        <strain evidence="9 10">IP3-3</strain>
    </source>
</reference>
<dbReference type="PATRIC" id="fig|1217799.6.peg.625"/>
<dbReference type="CDD" id="cd00009">
    <property type="entry name" value="AAA"/>
    <property type="match status" value="1"/>
</dbReference>
<dbReference type="Pfam" id="PF02861">
    <property type="entry name" value="Clp_N"/>
    <property type="match status" value="1"/>
</dbReference>
<dbReference type="Gene3D" id="4.10.860.10">
    <property type="entry name" value="UVR domain"/>
    <property type="match status" value="1"/>
</dbReference>
<keyword evidence="3 6" id="KW-0067">ATP-binding</keyword>
<dbReference type="InterPro" id="IPR036628">
    <property type="entry name" value="Clp_N_dom_sf"/>
</dbReference>
<dbReference type="RefSeq" id="WP_058438540.1">
    <property type="nucleotide sequence ID" value="NZ_KQ758903.1"/>
</dbReference>
<dbReference type="CDD" id="cd19499">
    <property type="entry name" value="RecA-like_ClpB_Hsp104-like"/>
    <property type="match status" value="1"/>
</dbReference>
<dbReference type="OrthoDB" id="9803641at2"/>
<evidence type="ECO:0000256" key="3">
    <source>
        <dbReference type="ARBA" id="ARBA00022840"/>
    </source>
</evidence>
<dbReference type="PANTHER" id="PTHR11638:SF18">
    <property type="entry name" value="HEAT SHOCK PROTEIN 104"/>
    <property type="match status" value="1"/>
</dbReference>
<dbReference type="InterPro" id="IPR018368">
    <property type="entry name" value="ClpA/B_CS1"/>
</dbReference>
<dbReference type="InterPro" id="IPR003593">
    <property type="entry name" value="AAA+_ATPase"/>
</dbReference>
<comment type="caution">
    <text evidence="9">The sequence shown here is derived from an EMBL/GenBank/DDBJ whole genome shotgun (WGS) entry which is preliminary data.</text>
</comment>
<dbReference type="AlphaFoldDB" id="A0A0W0GGU3"/>
<dbReference type="FunFam" id="1.10.8.60:FF:000017">
    <property type="entry name" value="ATP-dependent chaperone ClpB"/>
    <property type="match status" value="1"/>
</dbReference>
<dbReference type="Gene3D" id="3.40.50.300">
    <property type="entry name" value="P-loop containing nucleotide triphosphate hydrolases"/>
    <property type="match status" value="2"/>
</dbReference>
<dbReference type="Gene3D" id="1.10.1780.10">
    <property type="entry name" value="Clp, N-terminal domain"/>
    <property type="match status" value="1"/>
</dbReference>
<dbReference type="SMART" id="SM01086">
    <property type="entry name" value="ClpB_D2-small"/>
    <property type="match status" value="1"/>
</dbReference>
<dbReference type="Proteomes" id="UP000053947">
    <property type="component" value="Unassembled WGS sequence"/>
</dbReference>
<dbReference type="PANTHER" id="PTHR11638">
    <property type="entry name" value="ATP-DEPENDENT CLP PROTEASE"/>
    <property type="match status" value="1"/>
</dbReference>
<dbReference type="STRING" id="1217799.DEALK_06070"/>
<dbReference type="SUPFAM" id="SSF52540">
    <property type="entry name" value="P-loop containing nucleoside triphosphate hydrolases"/>
    <property type="match status" value="2"/>
</dbReference>
<dbReference type="InterPro" id="IPR028299">
    <property type="entry name" value="ClpA/B_CS2"/>
</dbReference>
<evidence type="ECO:0000259" key="8">
    <source>
        <dbReference type="PROSITE" id="PS51903"/>
    </source>
</evidence>
<dbReference type="Pfam" id="PF07724">
    <property type="entry name" value="AAA_2"/>
    <property type="match status" value="1"/>
</dbReference>
<evidence type="ECO:0000313" key="9">
    <source>
        <dbReference type="EMBL" id="KTB47762.1"/>
    </source>
</evidence>
<protein>
    <submittedName>
        <fullName evidence="9">ATPases with chaperone activity, ATP-binding subunit</fullName>
    </submittedName>
</protein>
<dbReference type="EMBL" id="LFDV01000002">
    <property type="protein sequence ID" value="KTB47762.1"/>
    <property type="molecule type" value="Genomic_DNA"/>
</dbReference>
<dbReference type="GO" id="GO:0005737">
    <property type="term" value="C:cytoplasm"/>
    <property type="evidence" value="ECO:0007669"/>
    <property type="project" value="TreeGrafter"/>
</dbReference>
<keyword evidence="10" id="KW-1185">Reference proteome</keyword>
<evidence type="ECO:0000256" key="1">
    <source>
        <dbReference type="ARBA" id="ARBA00022737"/>
    </source>
</evidence>
<sequence length="842" mass="92944">MASRFDKFSERARRVLTYAQEEAQQLNHNYIGTEHILLGMVREEDGVAARVLINLDVNLAKLRSAVEFVIGRGEKPSAGETGLTSRAKKVIELAIDEARSLGHNYIGTEHLLLGLLREGEGVAAGVLDSFGINVERVRAEIAKVLAQGATSRGPAPVKAGKAPGKTPNLDSVSVDLTAAARAGKLDPVVGRVKEIERVIQILSRRTKNNPALIGEPGVGKTAIVEGLAHRIVASDVPETLEGKRLVSLDIASLVAGTKYRGEFEERLKKIIEELRSVGNIIIFIDEFHTMVGAGAAEGAVDAANILKPSLARGEIQVIGATTLDDYRKHVERDAALERRFQPVLVEEPSLEDTIEILRGIRSRYEEHHRLEITDDALQAAANLSARYISDRFMPDKAIDIIDEAASRVRIRHRTKPMPLKDLKKAEDSYRRDKEAALATQQYDYAAELREREYQIAEKRRKMEEEWQQEQGATKPKVSKEDIADVVSMWTGVPLLQLTGDETERLLHMEEALHQRIVGQDEAIVTIAKAVRRARAGLKDPRRPIGNFVFLGPTGVGKTELARALAQFMFGSEDNLIRIDMSEFMEKFAVSRLVGAPPGYVGFEEGGQLTEAVRRKGYSLVLLDEIEKAHPDVFNILLQIFDDGHLTDAKGRRVDFRNTIIIMTSNIGADLIRKGTGAIGFTTTSDAAKAVDIGYERMKDKLLAEVKKSFRPEFLNRIDSTVVFHSLTRDEIRKIVDLQLVSVTKQLKEKGIAIEITEPAKDVLGKKGYDEVYGARPLRRVIQNLIEDRLSEDLLRGVFASGDTITIDAAGEAEELAFSVRHPELPPPAVEEQPALAAGGNGV</sequence>
<keyword evidence="4 6" id="KW-0143">Chaperone</keyword>
<dbReference type="PROSITE" id="PS00870">
    <property type="entry name" value="CLPAB_1"/>
    <property type="match status" value="1"/>
</dbReference>
<dbReference type="SUPFAM" id="SSF81923">
    <property type="entry name" value="Double Clp-N motif"/>
    <property type="match status" value="1"/>
</dbReference>
<dbReference type="PRINTS" id="PR00300">
    <property type="entry name" value="CLPPROTEASEA"/>
</dbReference>
<dbReference type="SMART" id="SM00382">
    <property type="entry name" value="AAA"/>
    <property type="match status" value="2"/>
</dbReference>
<dbReference type="Pfam" id="PF17871">
    <property type="entry name" value="AAA_lid_9"/>
    <property type="match status" value="1"/>
</dbReference>
<accession>A0A0W0GGU3</accession>
<feature type="domain" description="Clp R" evidence="8">
    <location>
        <begin position="5"/>
        <end position="147"/>
    </location>
</feature>
<keyword evidence="1 5" id="KW-0677">Repeat</keyword>
<dbReference type="GO" id="GO:0034605">
    <property type="term" value="P:cellular response to heat"/>
    <property type="evidence" value="ECO:0007669"/>
    <property type="project" value="TreeGrafter"/>
</dbReference>
<organism evidence="9 10">
    <name type="scientific">Dehalogenimonas alkenigignens</name>
    <dbReference type="NCBI Taxonomy" id="1217799"/>
    <lineage>
        <taxon>Bacteria</taxon>
        <taxon>Bacillati</taxon>
        <taxon>Chloroflexota</taxon>
        <taxon>Dehalococcoidia</taxon>
        <taxon>Dehalococcoidales</taxon>
        <taxon>Dehalococcoidaceae</taxon>
        <taxon>Dehalogenimonas</taxon>
    </lineage>
</organism>
<dbReference type="PROSITE" id="PS00871">
    <property type="entry name" value="CLPAB_2"/>
    <property type="match status" value="1"/>
</dbReference>
<dbReference type="GO" id="GO:0005524">
    <property type="term" value="F:ATP binding"/>
    <property type="evidence" value="ECO:0007669"/>
    <property type="project" value="UniProtKB-KW"/>
</dbReference>
<dbReference type="GO" id="GO:0016887">
    <property type="term" value="F:ATP hydrolysis activity"/>
    <property type="evidence" value="ECO:0007669"/>
    <property type="project" value="InterPro"/>
</dbReference>
<proteinExistence type="inferred from homology"/>
<evidence type="ECO:0000256" key="4">
    <source>
        <dbReference type="ARBA" id="ARBA00023186"/>
    </source>
</evidence>
<evidence type="ECO:0000256" key="6">
    <source>
        <dbReference type="RuleBase" id="RU004432"/>
    </source>
</evidence>
<dbReference type="InterPro" id="IPR050130">
    <property type="entry name" value="ClpA_ClpB"/>
</dbReference>
<dbReference type="InterPro" id="IPR019489">
    <property type="entry name" value="Clp_ATPase_C"/>
</dbReference>
<gene>
    <name evidence="9" type="ORF">DEALK_06070</name>
</gene>